<comment type="caution">
    <text evidence="1">The sequence shown here is derived from an EMBL/GenBank/DDBJ whole genome shotgun (WGS) entry which is preliminary data.</text>
</comment>
<reference evidence="1 2" key="1">
    <citation type="journal article" date="2019" name="Sci. Rep.">
        <title>Orb-weaving spider Araneus ventricosus genome elucidates the spidroin gene catalogue.</title>
        <authorList>
            <person name="Kono N."/>
            <person name="Nakamura H."/>
            <person name="Ohtoshi R."/>
            <person name="Moran D.A.P."/>
            <person name="Shinohara A."/>
            <person name="Yoshida Y."/>
            <person name="Fujiwara M."/>
            <person name="Mori M."/>
            <person name="Tomita M."/>
            <person name="Arakawa K."/>
        </authorList>
    </citation>
    <scope>NUCLEOTIDE SEQUENCE [LARGE SCALE GENOMIC DNA]</scope>
</reference>
<accession>A0A4Y2W714</accession>
<feature type="non-terminal residue" evidence="1">
    <location>
        <position position="1"/>
    </location>
</feature>
<protein>
    <submittedName>
        <fullName evidence="1">Uncharacterized protein</fullName>
    </submittedName>
</protein>
<keyword evidence="2" id="KW-1185">Reference proteome</keyword>
<dbReference type="Gene3D" id="3.30.420.10">
    <property type="entry name" value="Ribonuclease H-like superfamily/Ribonuclease H"/>
    <property type="match status" value="1"/>
</dbReference>
<dbReference type="Proteomes" id="UP000499080">
    <property type="component" value="Unassembled WGS sequence"/>
</dbReference>
<evidence type="ECO:0000313" key="1">
    <source>
        <dbReference type="EMBL" id="GBO32318.1"/>
    </source>
</evidence>
<sequence>HSIPDRGSWLKYKECHLRNVFSYEETKGEAENVNILPEFKKIRITKGKLEVNARPHASKQGKGILESFGWNALFHSMLSPDAPPTDNVFRHRAAFLESCSVSKKISKICLMKELFYDNSISCLKEFTSPLIDRRMLQLPMENILNKSFFHFDNKCRFFAEKRSD</sequence>
<dbReference type="InterPro" id="IPR036397">
    <property type="entry name" value="RNaseH_sf"/>
</dbReference>
<organism evidence="1 2">
    <name type="scientific">Araneus ventricosus</name>
    <name type="common">Orbweaver spider</name>
    <name type="synonym">Epeira ventricosa</name>
    <dbReference type="NCBI Taxonomy" id="182803"/>
    <lineage>
        <taxon>Eukaryota</taxon>
        <taxon>Metazoa</taxon>
        <taxon>Ecdysozoa</taxon>
        <taxon>Arthropoda</taxon>
        <taxon>Chelicerata</taxon>
        <taxon>Arachnida</taxon>
        <taxon>Araneae</taxon>
        <taxon>Araneomorphae</taxon>
        <taxon>Entelegynae</taxon>
        <taxon>Araneoidea</taxon>
        <taxon>Araneidae</taxon>
        <taxon>Araneus</taxon>
    </lineage>
</organism>
<proteinExistence type="predicted"/>
<dbReference type="GO" id="GO:0003676">
    <property type="term" value="F:nucleic acid binding"/>
    <property type="evidence" value="ECO:0007669"/>
    <property type="project" value="InterPro"/>
</dbReference>
<dbReference type="EMBL" id="BGPR01055774">
    <property type="protein sequence ID" value="GBO32318.1"/>
    <property type="molecule type" value="Genomic_DNA"/>
</dbReference>
<dbReference type="AlphaFoldDB" id="A0A4Y2W714"/>
<name>A0A4Y2W714_ARAVE</name>
<gene>
    <name evidence="1" type="ORF">AVEN_135567_1</name>
</gene>
<evidence type="ECO:0000313" key="2">
    <source>
        <dbReference type="Proteomes" id="UP000499080"/>
    </source>
</evidence>